<dbReference type="InterPro" id="IPR010920">
    <property type="entry name" value="LSM_dom_sf"/>
</dbReference>
<gene>
    <name evidence="11" type="ORF">SAMN02745227_00485</name>
</gene>
<dbReference type="InterPro" id="IPR023408">
    <property type="entry name" value="MscS_beta-dom_sf"/>
</dbReference>
<evidence type="ECO:0000259" key="8">
    <source>
        <dbReference type="Pfam" id="PF00924"/>
    </source>
</evidence>
<evidence type="ECO:0000256" key="6">
    <source>
        <dbReference type="ARBA" id="ARBA00023136"/>
    </source>
</evidence>
<dbReference type="PANTHER" id="PTHR43634">
    <property type="entry name" value="OW CONDUCTANCE MECHANOSENSITIVE CHANNEL"/>
    <property type="match status" value="1"/>
</dbReference>
<dbReference type="STRING" id="1120989.SAMN02745227_00485"/>
<dbReference type="Gene3D" id="3.30.70.100">
    <property type="match status" value="1"/>
</dbReference>
<feature type="domain" description="Mechanosensitive ion channel MscS C-terminal" evidence="9">
    <location>
        <begin position="252"/>
        <end position="338"/>
    </location>
</feature>
<dbReference type="EMBL" id="FRAI01000005">
    <property type="protein sequence ID" value="SHJ69719.1"/>
    <property type="molecule type" value="Genomic_DNA"/>
</dbReference>
<evidence type="ECO:0000259" key="10">
    <source>
        <dbReference type="Pfam" id="PF21088"/>
    </source>
</evidence>
<dbReference type="SUPFAM" id="SSF50182">
    <property type="entry name" value="Sm-like ribonucleoproteins"/>
    <property type="match status" value="1"/>
</dbReference>
<evidence type="ECO:0000313" key="11">
    <source>
        <dbReference type="EMBL" id="SHJ69719.1"/>
    </source>
</evidence>
<dbReference type="GO" id="GO:0055085">
    <property type="term" value="P:transmembrane transport"/>
    <property type="evidence" value="ECO:0007669"/>
    <property type="project" value="InterPro"/>
</dbReference>
<dbReference type="GO" id="GO:0005886">
    <property type="term" value="C:plasma membrane"/>
    <property type="evidence" value="ECO:0007669"/>
    <property type="project" value="UniProtKB-SubCell"/>
</dbReference>
<evidence type="ECO:0000313" key="12">
    <source>
        <dbReference type="Proteomes" id="UP000243547"/>
    </source>
</evidence>
<dbReference type="InterPro" id="IPR011066">
    <property type="entry name" value="MscS_channel_C_sf"/>
</dbReference>
<keyword evidence="12" id="KW-1185">Reference proteome</keyword>
<sequence>MEEFLRIWNQYLKSPTVFLSFLFIFYTLSKIFDSLFYPLILKITEKTKTNIDTKVALAFRKPVKNFIFFFGVFLGVRSLPLSPELYLVTLRFYRSLIILLIAAGFYNLASTSSVLFEKLTEKLDFEMDKILIPILSKALRFIIFAISATIIAQEWGYDVNGFVAGLGLGGLAFALAAQDTIANFFGGIVIILDKPFSIGDWILTPQVEGTVEDINFRSTKVRTFAHALVTVPNSSLVKGPITNWSKMGKRRITFNLGVTYTTPRHKLQLCVRRIESMLKNHPEIHPETIFVRFDSFNESSLDIFIYCFTKTTIWGEFLRVKEDVNFKIMDILEQEGVSVAFPSRSIYFENSLPK</sequence>
<keyword evidence="5 7" id="KW-1133">Transmembrane helix</keyword>
<evidence type="ECO:0000256" key="7">
    <source>
        <dbReference type="SAM" id="Phobius"/>
    </source>
</evidence>
<dbReference type="InterPro" id="IPR045042">
    <property type="entry name" value="YnaI-like"/>
</dbReference>
<protein>
    <submittedName>
        <fullName evidence="11">MscS family membrane protein</fullName>
    </submittedName>
</protein>
<feature type="domain" description="Mechanosensitive ion channel transmembrane helices 2/3" evidence="10">
    <location>
        <begin position="137"/>
        <end position="178"/>
    </location>
</feature>
<accession>A0A1M6LET3</accession>
<dbReference type="Proteomes" id="UP000243547">
    <property type="component" value="Unassembled WGS sequence"/>
</dbReference>
<evidence type="ECO:0000256" key="3">
    <source>
        <dbReference type="ARBA" id="ARBA00022475"/>
    </source>
</evidence>
<dbReference type="RefSeq" id="WP_072905941.1">
    <property type="nucleotide sequence ID" value="NZ_FRAI01000005.1"/>
</dbReference>
<keyword evidence="6 7" id="KW-0472">Membrane</keyword>
<comment type="similarity">
    <text evidence="2">Belongs to the MscS (TC 1.A.23) family.</text>
</comment>
<dbReference type="Pfam" id="PF00924">
    <property type="entry name" value="MS_channel_2nd"/>
    <property type="match status" value="1"/>
</dbReference>
<dbReference type="PANTHER" id="PTHR43634:SF2">
    <property type="entry name" value="LOW CONDUCTANCE MECHANOSENSITIVE CHANNEL YNAI"/>
    <property type="match status" value="1"/>
</dbReference>
<dbReference type="Pfam" id="PF21082">
    <property type="entry name" value="MS_channel_3rd"/>
    <property type="match status" value="1"/>
</dbReference>
<dbReference type="Pfam" id="PF21088">
    <property type="entry name" value="MS_channel_1st"/>
    <property type="match status" value="1"/>
</dbReference>
<organism evidence="11 12">
    <name type="scientific">Anaerobranca californiensis DSM 14826</name>
    <dbReference type="NCBI Taxonomy" id="1120989"/>
    <lineage>
        <taxon>Bacteria</taxon>
        <taxon>Bacillati</taxon>
        <taxon>Bacillota</taxon>
        <taxon>Clostridia</taxon>
        <taxon>Eubacteriales</taxon>
        <taxon>Proteinivoracaceae</taxon>
        <taxon>Anaerobranca</taxon>
    </lineage>
</organism>
<dbReference type="InterPro" id="IPR049142">
    <property type="entry name" value="MS_channel_1st"/>
</dbReference>
<feature type="transmembrane region" description="Helical" evidence="7">
    <location>
        <begin position="130"/>
        <end position="151"/>
    </location>
</feature>
<dbReference type="AlphaFoldDB" id="A0A1M6LET3"/>
<feature type="transmembrane region" description="Helical" evidence="7">
    <location>
        <begin position="62"/>
        <end position="80"/>
    </location>
</feature>
<reference evidence="12" key="1">
    <citation type="submission" date="2016-11" db="EMBL/GenBank/DDBJ databases">
        <authorList>
            <person name="Varghese N."/>
            <person name="Submissions S."/>
        </authorList>
    </citation>
    <scope>NUCLEOTIDE SEQUENCE [LARGE SCALE GENOMIC DNA]</scope>
    <source>
        <strain evidence="12">DSM 14826</strain>
    </source>
</reference>
<dbReference type="SUPFAM" id="SSF82861">
    <property type="entry name" value="Mechanosensitive channel protein MscS (YggB), transmembrane region"/>
    <property type="match status" value="1"/>
</dbReference>
<keyword evidence="3" id="KW-1003">Cell membrane</keyword>
<evidence type="ECO:0000256" key="4">
    <source>
        <dbReference type="ARBA" id="ARBA00022692"/>
    </source>
</evidence>
<evidence type="ECO:0000259" key="9">
    <source>
        <dbReference type="Pfam" id="PF21082"/>
    </source>
</evidence>
<dbReference type="InterPro" id="IPR011014">
    <property type="entry name" value="MscS_channel_TM-2"/>
</dbReference>
<dbReference type="Gene3D" id="1.10.287.1260">
    <property type="match status" value="1"/>
</dbReference>
<feature type="domain" description="Mechanosensitive ion channel MscS" evidence="8">
    <location>
        <begin position="179"/>
        <end position="246"/>
    </location>
</feature>
<evidence type="ECO:0000256" key="5">
    <source>
        <dbReference type="ARBA" id="ARBA00022989"/>
    </source>
</evidence>
<proteinExistence type="inferred from homology"/>
<name>A0A1M6LET3_9FIRM</name>
<evidence type="ECO:0000256" key="2">
    <source>
        <dbReference type="ARBA" id="ARBA00008017"/>
    </source>
</evidence>
<dbReference type="InterPro" id="IPR049278">
    <property type="entry name" value="MS_channel_C"/>
</dbReference>
<dbReference type="SUPFAM" id="SSF82689">
    <property type="entry name" value="Mechanosensitive channel protein MscS (YggB), C-terminal domain"/>
    <property type="match status" value="1"/>
</dbReference>
<dbReference type="OrthoDB" id="9809206at2"/>
<dbReference type="InterPro" id="IPR006685">
    <property type="entry name" value="MscS_channel_2nd"/>
</dbReference>
<keyword evidence="4 7" id="KW-0812">Transmembrane</keyword>
<dbReference type="Gene3D" id="2.30.30.60">
    <property type="match status" value="1"/>
</dbReference>
<feature type="transmembrane region" description="Helical" evidence="7">
    <location>
        <begin position="92"/>
        <end position="109"/>
    </location>
</feature>
<comment type="subcellular location">
    <subcellularLocation>
        <location evidence="1">Cell membrane</location>
        <topology evidence="1">Multi-pass membrane protein</topology>
    </subcellularLocation>
</comment>
<evidence type="ECO:0000256" key="1">
    <source>
        <dbReference type="ARBA" id="ARBA00004651"/>
    </source>
</evidence>